<dbReference type="GO" id="GO:0007165">
    <property type="term" value="P:signal transduction"/>
    <property type="evidence" value="ECO:0007669"/>
    <property type="project" value="TreeGrafter"/>
</dbReference>
<feature type="region of interest" description="Disordered" evidence="4">
    <location>
        <begin position="212"/>
        <end position="290"/>
    </location>
</feature>
<evidence type="ECO:0000256" key="2">
    <source>
        <dbReference type="ARBA" id="ARBA00022525"/>
    </source>
</evidence>
<feature type="signal peptide" evidence="5">
    <location>
        <begin position="1"/>
        <end position="20"/>
    </location>
</feature>
<protein>
    <submittedName>
        <fullName evidence="8">Olfactomedin-like protein 2A isoform X2</fullName>
    </submittedName>
</protein>
<gene>
    <name evidence="8" type="primary">OLFML2A</name>
</gene>
<comment type="subcellular location">
    <subcellularLocation>
        <location evidence="1">Secreted</location>
    </subcellularLocation>
</comment>
<feature type="compositionally biased region" description="Low complexity" evidence="4">
    <location>
        <begin position="215"/>
        <end position="241"/>
    </location>
</feature>
<evidence type="ECO:0000313" key="7">
    <source>
        <dbReference type="Proteomes" id="UP001318040"/>
    </source>
</evidence>
<dbReference type="InterPro" id="IPR003112">
    <property type="entry name" value="Olfac-like_dom"/>
</dbReference>
<evidence type="ECO:0000256" key="3">
    <source>
        <dbReference type="PROSITE-ProRule" id="PRU00446"/>
    </source>
</evidence>
<keyword evidence="7" id="KW-1185">Reference proteome</keyword>
<feature type="domain" description="Olfactomedin-like" evidence="6">
    <location>
        <begin position="397"/>
        <end position="654"/>
    </location>
</feature>
<reference evidence="8" key="1">
    <citation type="submission" date="2025-08" db="UniProtKB">
        <authorList>
            <consortium name="RefSeq"/>
        </authorList>
    </citation>
    <scope>IDENTIFICATION</scope>
    <source>
        <tissue evidence="8">Sperm</tissue>
    </source>
</reference>
<evidence type="ECO:0000313" key="8">
    <source>
        <dbReference type="RefSeq" id="XP_032829132.1"/>
    </source>
</evidence>
<feature type="compositionally biased region" description="Low complexity" evidence="4">
    <location>
        <begin position="350"/>
        <end position="383"/>
    </location>
</feature>
<dbReference type="Proteomes" id="UP001318040">
    <property type="component" value="Chromosome 50"/>
</dbReference>
<dbReference type="RefSeq" id="XP_032829132.1">
    <property type="nucleotide sequence ID" value="XM_032973241.1"/>
</dbReference>
<sequence length="654" mass="71736">MMKAPWVEVTLLHLLAVTSAAQLMSEQPNLVRAQAEGGNCRCKCVVRPLGHGACERLRAASAAGSGGRPVDSYAVETVTAGGSDCRCACSAPPASLNPCEAEWRLDRLKARSPDLAKLSSLSEILEGALYSVDLLKIHSFVTRLTQQMTKLEEAVNVNLTRENEVIKESIGRLNGQMHKYENYTDIILGIKKEISSIGLALLQKDSASTQDVRAQDAAGPAKAAEASKPAHGKAAAAAAASKKQEAAAKVAREKEMRGKETRGKEATGKTGVQTRAAPPRPRAASVPAGRAAVLREVKYYRTERGDERHSDARHRNTVLAGAEGQPSHHHHHYVGGSAGRDEAVADSAGPTTTAATTTTTTRATTTTTTTQSTTTTTRPTTTTEPPPEPTAEAPSSTCYGTLSTVAAPVQHNSYGRSEGAWMKDPLASDGRIFVTNYYYGNSIVEFRGLDSFKEGRWSNIYKLPYNWIGTGHVIYNGSLFYNRAFSRHIIKYDLRARLLASWALLPDAVYEETTPWRWRGHSDIDFAADETGLWVIYPSVDDETTREDVIVLSRLNASDLSTQRETTWRTSLRRGHYGNCFVVCGVLYAVDEYNRRNATVFYAYDTHTSTQVAIRIPFTNEFGYTTQIDYNPGDKVIYAWDNGRQVTYNVTFIY</sequence>
<comment type="caution">
    <text evidence="3">Lacks conserved residue(s) required for the propagation of feature annotation.</text>
</comment>
<dbReference type="InterPro" id="IPR050605">
    <property type="entry name" value="Olfactomedin-like_domain"/>
</dbReference>
<dbReference type="AlphaFoldDB" id="A0AAJ7XCH8"/>
<dbReference type="Pfam" id="PF02191">
    <property type="entry name" value="OLF"/>
    <property type="match status" value="1"/>
</dbReference>
<feature type="region of interest" description="Disordered" evidence="4">
    <location>
        <begin position="320"/>
        <end position="398"/>
    </location>
</feature>
<accession>A0AAJ7XCH8</accession>
<evidence type="ECO:0000259" key="6">
    <source>
        <dbReference type="PROSITE" id="PS51132"/>
    </source>
</evidence>
<keyword evidence="5" id="KW-0732">Signal</keyword>
<evidence type="ECO:0000256" key="1">
    <source>
        <dbReference type="ARBA" id="ARBA00004613"/>
    </source>
</evidence>
<proteinExistence type="predicted"/>
<dbReference type="PANTHER" id="PTHR23192:SF29">
    <property type="entry name" value="OLFACTOMEDIN-LIKE PROTEIN 2A"/>
    <property type="match status" value="1"/>
</dbReference>
<dbReference type="PROSITE" id="PS51132">
    <property type="entry name" value="OLF"/>
    <property type="match status" value="1"/>
</dbReference>
<evidence type="ECO:0000256" key="5">
    <source>
        <dbReference type="SAM" id="SignalP"/>
    </source>
</evidence>
<organism evidence="7 8">
    <name type="scientific">Petromyzon marinus</name>
    <name type="common">Sea lamprey</name>
    <dbReference type="NCBI Taxonomy" id="7757"/>
    <lineage>
        <taxon>Eukaryota</taxon>
        <taxon>Metazoa</taxon>
        <taxon>Chordata</taxon>
        <taxon>Craniata</taxon>
        <taxon>Vertebrata</taxon>
        <taxon>Cyclostomata</taxon>
        <taxon>Hyperoartia</taxon>
        <taxon>Petromyzontiformes</taxon>
        <taxon>Petromyzontidae</taxon>
        <taxon>Petromyzon</taxon>
    </lineage>
</organism>
<dbReference type="PANTHER" id="PTHR23192">
    <property type="entry name" value="OLFACTOMEDIN-RELATED"/>
    <property type="match status" value="1"/>
</dbReference>
<dbReference type="SMART" id="SM00284">
    <property type="entry name" value="OLF"/>
    <property type="match status" value="1"/>
</dbReference>
<dbReference type="CTD" id="169611"/>
<name>A0AAJ7XCH8_PETMA</name>
<dbReference type="GO" id="GO:0005615">
    <property type="term" value="C:extracellular space"/>
    <property type="evidence" value="ECO:0007669"/>
    <property type="project" value="TreeGrafter"/>
</dbReference>
<feature type="compositionally biased region" description="Basic and acidic residues" evidence="4">
    <location>
        <begin position="242"/>
        <end position="267"/>
    </location>
</feature>
<keyword evidence="2" id="KW-0964">Secreted</keyword>
<feature type="chain" id="PRO_5042532358" evidence="5">
    <location>
        <begin position="21"/>
        <end position="654"/>
    </location>
</feature>
<evidence type="ECO:0000256" key="4">
    <source>
        <dbReference type="SAM" id="MobiDB-lite"/>
    </source>
</evidence>